<proteinExistence type="predicted"/>
<reference evidence="1" key="2">
    <citation type="submission" date="2018-08" db="UniProtKB">
        <authorList>
            <consortium name="EnsemblPlants"/>
        </authorList>
    </citation>
    <scope>IDENTIFICATION</scope>
    <source>
        <strain evidence="1">Yugu1</strain>
    </source>
</reference>
<dbReference type="AlphaFoldDB" id="K3XP78"/>
<sequence>MEEETTSLWCPVQHCGRSGKSSVLYLLNGLYLCHEFRCQSGKKEKRDESFAQTLN</sequence>
<keyword evidence="2" id="KW-1185">Reference proteome</keyword>
<reference evidence="2" key="1">
    <citation type="journal article" date="2012" name="Nat. Biotechnol.">
        <title>Reference genome sequence of the model plant Setaria.</title>
        <authorList>
            <person name="Bennetzen J.L."/>
            <person name="Schmutz J."/>
            <person name="Wang H."/>
            <person name="Percifield R."/>
            <person name="Hawkins J."/>
            <person name="Pontaroli A.C."/>
            <person name="Estep M."/>
            <person name="Feng L."/>
            <person name="Vaughn J.N."/>
            <person name="Grimwood J."/>
            <person name="Jenkins J."/>
            <person name="Barry K."/>
            <person name="Lindquist E."/>
            <person name="Hellsten U."/>
            <person name="Deshpande S."/>
            <person name="Wang X."/>
            <person name="Wu X."/>
            <person name="Mitros T."/>
            <person name="Triplett J."/>
            <person name="Yang X."/>
            <person name="Ye C.Y."/>
            <person name="Mauro-Herrera M."/>
            <person name="Wang L."/>
            <person name="Li P."/>
            <person name="Sharma M."/>
            <person name="Sharma R."/>
            <person name="Ronald P.C."/>
            <person name="Panaud O."/>
            <person name="Kellogg E.A."/>
            <person name="Brutnell T.P."/>
            <person name="Doust A.N."/>
            <person name="Tuskan G.A."/>
            <person name="Rokhsar D."/>
            <person name="Devos K.M."/>
        </authorList>
    </citation>
    <scope>NUCLEOTIDE SEQUENCE [LARGE SCALE GENOMIC DNA]</scope>
    <source>
        <strain evidence="2">cv. Yugu1</strain>
    </source>
</reference>
<dbReference type="EMBL" id="AGNK02003379">
    <property type="status" value="NOT_ANNOTATED_CDS"/>
    <property type="molecule type" value="Genomic_DNA"/>
</dbReference>
<organism evidence="1 2">
    <name type="scientific">Setaria italica</name>
    <name type="common">Foxtail millet</name>
    <name type="synonym">Panicum italicum</name>
    <dbReference type="NCBI Taxonomy" id="4555"/>
    <lineage>
        <taxon>Eukaryota</taxon>
        <taxon>Viridiplantae</taxon>
        <taxon>Streptophyta</taxon>
        <taxon>Embryophyta</taxon>
        <taxon>Tracheophyta</taxon>
        <taxon>Spermatophyta</taxon>
        <taxon>Magnoliopsida</taxon>
        <taxon>Liliopsida</taxon>
        <taxon>Poales</taxon>
        <taxon>Poaceae</taxon>
        <taxon>PACMAD clade</taxon>
        <taxon>Panicoideae</taxon>
        <taxon>Panicodae</taxon>
        <taxon>Paniceae</taxon>
        <taxon>Cenchrinae</taxon>
        <taxon>Setaria</taxon>
    </lineage>
</organism>
<dbReference type="HOGENOM" id="CLU_3035987_0_0_1"/>
<dbReference type="EnsemblPlants" id="KQL07845">
    <property type="protein sequence ID" value="KQL07845"/>
    <property type="gene ID" value="SETIT_003701mg"/>
</dbReference>
<evidence type="ECO:0000313" key="2">
    <source>
        <dbReference type="Proteomes" id="UP000004995"/>
    </source>
</evidence>
<dbReference type="InParanoid" id="K3XP78"/>
<protein>
    <submittedName>
        <fullName evidence="1">Uncharacterized protein</fullName>
    </submittedName>
</protein>
<dbReference type="Gramene" id="KQL07845">
    <property type="protein sequence ID" value="KQL07845"/>
    <property type="gene ID" value="SETIT_003701mg"/>
</dbReference>
<evidence type="ECO:0000313" key="1">
    <source>
        <dbReference type="EnsemblPlants" id="KQL07845"/>
    </source>
</evidence>
<accession>K3XP78</accession>
<name>K3XP78_SETIT</name>
<dbReference type="Proteomes" id="UP000004995">
    <property type="component" value="Unassembled WGS sequence"/>
</dbReference>